<evidence type="ECO:0000313" key="2">
    <source>
        <dbReference type="Proteomes" id="UP000824205"/>
    </source>
</evidence>
<proteinExistence type="predicted"/>
<evidence type="ECO:0000313" key="1">
    <source>
        <dbReference type="EMBL" id="HIW86565.1"/>
    </source>
</evidence>
<accession>A0A9D1UHH4</accession>
<dbReference type="AlphaFoldDB" id="A0A9D1UHH4"/>
<reference evidence="1" key="1">
    <citation type="journal article" date="2021" name="PeerJ">
        <title>Extensive microbial diversity within the chicken gut microbiome revealed by metagenomics and culture.</title>
        <authorList>
            <person name="Gilroy R."/>
            <person name="Ravi A."/>
            <person name="Getino M."/>
            <person name="Pursley I."/>
            <person name="Horton D.L."/>
            <person name="Alikhan N.F."/>
            <person name="Baker D."/>
            <person name="Gharbi K."/>
            <person name="Hall N."/>
            <person name="Watson M."/>
            <person name="Adriaenssens E.M."/>
            <person name="Foster-Nyarko E."/>
            <person name="Jarju S."/>
            <person name="Secka A."/>
            <person name="Antonio M."/>
            <person name="Oren A."/>
            <person name="Chaudhuri R.R."/>
            <person name="La Ragione R."/>
            <person name="Hildebrand F."/>
            <person name="Pallen M.J."/>
        </authorList>
    </citation>
    <scope>NUCLEOTIDE SEQUENCE</scope>
    <source>
        <strain evidence="1">421</strain>
    </source>
</reference>
<name>A0A9D1UHH4_9FIRM</name>
<gene>
    <name evidence="1" type="ORF">IAA48_08740</name>
</gene>
<reference evidence="1" key="2">
    <citation type="submission" date="2021-04" db="EMBL/GenBank/DDBJ databases">
        <authorList>
            <person name="Gilroy R."/>
        </authorList>
    </citation>
    <scope>NUCLEOTIDE SEQUENCE</scope>
    <source>
        <strain evidence="1">421</strain>
    </source>
</reference>
<dbReference type="EMBL" id="DXGE01000035">
    <property type="protein sequence ID" value="HIW86565.1"/>
    <property type="molecule type" value="Genomic_DNA"/>
</dbReference>
<dbReference type="Proteomes" id="UP000824205">
    <property type="component" value="Unassembled WGS sequence"/>
</dbReference>
<sequence length="70" mass="8299">MGKLIHKYGGYIHPNNDFSTKKYYSLYFNFYGLNILKVIGGINYSVKYLTPQVKEMMLFQVSKNLKFPFF</sequence>
<comment type="caution">
    <text evidence="1">The sequence shown here is derived from an EMBL/GenBank/DDBJ whole genome shotgun (WGS) entry which is preliminary data.</text>
</comment>
<protein>
    <submittedName>
        <fullName evidence="1">Uncharacterized protein</fullName>
    </submittedName>
</protein>
<organism evidence="1 2">
    <name type="scientific">Candidatus Eubacterium faecipullorum</name>
    <dbReference type="NCBI Taxonomy" id="2838571"/>
    <lineage>
        <taxon>Bacteria</taxon>
        <taxon>Bacillati</taxon>
        <taxon>Bacillota</taxon>
        <taxon>Clostridia</taxon>
        <taxon>Eubacteriales</taxon>
        <taxon>Eubacteriaceae</taxon>
        <taxon>Eubacterium</taxon>
    </lineage>
</organism>